<dbReference type="Gene3D" id="2.40.50.140">
    <property type="entry name" value="Nucleic acid-binding proteins"/>
    <property type="match status" value="3"/>
</dbReference>
<evidence type="ECO:0000256" key="4">
    <source>
        <dbReference type="ARBA" id="ARBA00015253"/>
    </source>
</evidence>
<dbReference type="SUPFAM" id="SSF50249">
    <property type="entry name" value="Nucleic acid-binding proteins"/>
    <property type="match status" value="3"/>
</dbReference>
<name>A0A0C2T271_AMAMK</name>
<feature type="region of interest" description="Disordered" evidence="9">
    <location>
        <begin position="163"/>
        <end position="203"/>
    </location>
</feature>
<feature type="compositionally biased region" description="Polar residues" evidence="9">
    <location>
        <begin position="233"/>
        <end position="242"/>
    </location>
</feature>
<dbReference type="PANTHER" id="PTHR14513">
    <property type="entry name" value="PROTECTION OF TELOMERES 1"/>
    <property type="match status" value="1"/>
</dbReference>
<dbReference type="GO" id="GO:0098505">
    <property type="term" value="F:G-rich strand telomeric DNA binding"/>
    <property type="evidence" value="ECO:0007669"/>
    <property type="project" value="TreeGrafter"/>
</dbReference>
<evidence type="ECO:0000256" key="3">
    <source>
        <dbReference type="ARBA" id="ARBA00008442"/>
    </source>
</evidence>
<accession>A0A0C2T271</accession>
<dbReference type="GO" id="GO:0032210">
    <property type="term" value="P:regulation of telomere maintenance via telomerase"/>
    <property type="evidence" value="ECO:0007669"/>
    <property type="project" value="TreeGrafter"/>
</dbReference>
<dbReference type="InParanoid" id="A0A0C2T271"/>
<dbReference type="Pfam" id="PF02765">
    <property type="entry name" value="POT1"/>
    <property type="match status" value="1"/>
</dbReference>
<feature type="region of interest" description="Disordered" evidence="9">
    <location>
        <begin position="720"/>
        <end position="752"/>
    </location>
</feature>
<evidence type="ECO:0000256" key="7">
    <source>
        <dbReference type="ARBA" id="ARBA00023125"/>
    </source>
</evidence>
<evidence type="ECO:0000256" key="1">
    <source>
        <dbReference type="ARBA" id="ARBA00004123"/>
    </source>
</evidence>
<evidence type="ECO:0000256" key="6">
    <source>
        <dbReference type="ARBA" id="ARBA00022895"/>
    </source>
</evidence>
<keyword evidence="7" id="KW-0238">DNA-binding</keyword>
<feature type="compositionally biased region" description="Basic and acidic residues" evidence="9">
    <location>
        <begin position="1"/>
        <end position="21"/>
    </location>
</feature>
<dbReference type="STRING" id="946122.A0A0C2T271"/>
<evidence type="ECO:0000259" key="10">
    <source>
        <dbReference type="SMART" id="SM00976"/>
    </source>
</evidence>
<dbReference type="EMBL" id="KN818225">
    <property type="protein sequence ID" value="KIL69925.1"/>
    <property type="molecule type" value="Genomic_DNA"/>
</dbReference>
<dbReference type="InterPro" id="IPR032042">
    <property type="entry name" value="POT1PC"/>
</dbReference>
<dbReference type="Pfam" id="PF16686">
    <property type="entry name" value="POT1PC"/>
    <property type="match status" value="1"/>
</dbReference>
<feature type="domain" description="Telomeric single stranded DNA binding POT1/Cdc13" evidence="10">
    <location>
        <begin position="257"/>
        <end position="404"/>
    </location>
</feature>
<feature type="compositionally biased region" description="Basic and acidic residues" evidence="9">
    <location>
        <begin position="192"/>
        <end position="203"/>
    </location>
</feature>
<keyword evidence="12" id="KW-1185">Reference proteome</keyword>
<protein>
    <recommendedName>
        <fullName evidence="4">Protection of telomeres protein 1</fullName>
    </recommendedName>
</protein>
<evidence type="ECO:0000313" key="12">
    <source>
        <dbReference type="Proteomes" id="UP000054549"/>
    </source>
</evidence>
<evidence type="ECO:0000256" key="5">
    <source>
        <dbReference type="ARBA" id="ARBA00022454"/>
    </source>
</evidence>
<evidence type="ECO:0000256" key="8">
    <source>
        <dbReference type="ARBA" id="ARBA00023242"/>
    </source>
</evidence>
<comment type="subcellular location">
    <subcellularLocation>
        <location evidence="2">Chromosome</location>
        <location evidence="2">Telomere</location>
    </subcellularLocation>
    <subcellularLocation>
        <location evidence="1">Nucleus</location>
    </subcellularLocation>
</comment>
<evidence type="ECO:0000313" key="11">
    <source>
        <dbReference type="EMBL" id="KIL69925.1"/>
    </source>
</evidence>
<dbReference type="AlphaFoldDB" id="A0A0C2T271"/>
<dbReference type="OrthoDB" id="2186770at2759"/>
<proteinExistence type="inferred from homology"/>
<keyword evidence="8" id="KW-0539">Nucleus</keyword>
<dbReference type="SMART" id="SM00976">
    <property type="entry name" value="Telo_bind"/>
    <property type="match status" value="1"/>
</dbReference>
<dbReference type="GO" id="GO:0000783">
    <property type="term" value="C:nuclear telomere cap complex"/>
    <property type="evidence" value="ECO:0007669"/>
    <property type="project" value="TreeGrafter"/>
</dbReference>
<dbReference type="HOGENOM" id="CLU_009829_0_0_1"/>
<dbReference type="Proteomes" id="UP000054549">
    <property type="component" value="Unassembled WGS sequence"/>
</dbReference>
<comment type="similarity">
    <text evidence="3">Belongs to the telombin family.</text>
</comment>
<sequence length="958" mass="107825">MDDNSRPLKRIKLDNPEHDILGDPSLQRRASDICESGSAGNGFLSGKVFMAWAPSPSSTKLQAIMETQEASDYGAQNSQKFYIIFTGACTQFFKDLTLQPRDEISLSLKGAHVEKTDKILGSCTLQMRLVYSEGVILMVRKSASGLDAGKIIDTWKLSEGHWFVSPDPPEPEPSTEVSEELTKKETKRRAKVQREKAKSTSADNDKYIKLGESRTIDQDLIKKSPAGRVASPGQPSEMNASASRVLKPGLQTPTHKYQPLREVSLGQEVNLIGLLVNASSPTRTRTGDWCINVKLVDPSSAAKAGTTSPEAFSVNCFTKRHASWLPQSTIGNALMLRHVQIHTAQRHLKGTAYHGRFQWAIYTPNGKQLHHAEPDAQDVSSWTPFFDPCPSEIDYCVGLFEWWHGMENKEGRHVQQIDPSQAVSSYEGAGGVRRLHRLVKDAGPDVPPNGYFDCTVEVIHGHQNDNDVYSLFVTDYTKNGLISPTQLDWCPDGLGEYILKLEMWDAAAKIGPTMEPGTYYSITNARMRVSRGGYVEGKVVLPKIVRLNEEDADRIPKLNDLLERKKIWNSQHGAALEIEDRLIEEAIENQFFNCVVEVLHIIDNGYGPPAIFVTDYTEHPYLSRFEGEWCRGLERRVVRISLWDCHTTIAKSIAPGFYLSLKKLRLNLNARGDCFEGELRGHERLLHQLNPKKPSNDLQRLIQRKECFLRRLDVKGSQKTPLKSAFGASTPQTDQQAPEVSGEQQSPSCREELQQSNGLNHEILVTESCQKDESTEREDMAAVLQQYTSLQAMMNHESCPDKFLVRARIVDFYPFSLKDCSQQWCSRCKNQIPSKFKACIDCADTEHEYVMIRYQTFLMLEDDEGTTVVVSAYDKSHLFDGLERANFSDNNEAYESFCARLRPLLGNLVEVHENGRVGIEILPQTKVHELEIVSWEGPDGQIAFGLFCRRDSYNGNDV</sequence>
<dbReference type="InterPro" id="IPR028389">
    <property type="entry name" value="POT1"/>
</dbReference>
<organism evidence="11 12">
    <name type="scientific">Amanita muscaria (strain Koide BX008)</name>
    <dbReference type="NCBI Taxonomy" id="946122"/>
    <lineage>
        <taxon>Eukaryota</taxon>
        <taxon>Fungi</taxon>
        <taxon>Dikarya</taxon>
        <taxon>Basidiomycota</taxon>
        <taxon>Agaricomycotina</taxon>
        <taxon>Agaricomycetes</taxon>
        <taxon>Agaricomycetidae</taxon>
        <taxon>Agaricales</taxon>
        <taxon>Pluteineae</taxon>
        <taxon>Amanitaceae</taxon>
        <taxon>Amanita</taxon>
    </lineage>
</organism>
<dbReference type="GO" id="GO:0016233">
    <property type="term" value="P:telomere capping"/>
    <property type="evidence" value="ECO:0007669"/>
    <property type="project" value="TreeGrafter"/>
</dbReference>
<keyword evidence="5" id="KW-0158">Chromosome</keyword>
<feature type="region of interest" description="Disordered" evidence="9">
    <location>
        <begin position="1"/>
        <end position="24"/>
    </location>
</feature>
<reference evidence="11 12" key="1">
    <citation type="submission" date="2014-04" db="EMBL/GenBank/DDBJ databases">
        <title>Evolutionary Origins and Diversification of the Mycorrhizal Mutualists.</title>
        <authorList>
            <consortium name="DOE Joint Genome Institute"/>
            <consortium name="Mycorrhizal Genomics Consortium"/>
            <person name="Kohler A."/>
            <person name="Kuo A."/>
            <person name="Nagy L.G."/>
            <person name="Floudas D."/>
            <person name="Copeland A."/>
            <person name="Barry K.W."/>
            <person name="Cichocki N."/>
            <person name="Veneault-Fourrey C."/>
            <person name="LaButti K."/>
            <person name="Lindquist E.A."/>
            <person name="Lipzen A."/>
            <person name="Lundell T."/>
            <person name="Morin E."/>
            <person name="Murat C."/>
            <person name="Riley R."/>
            <person name="Ohm R."/>
            <person name="Sun H."/>
            <person name="Tunlid A."/>
            <person name="Henrissat B."/>
            <person name="Grigoriev I.V."/>
            <person name="Hibbett D.S."/>
            <person name="Martin F."/>
        </authorList>
    </citation>
    <scope>NUCLEOTIDE SEQUENCE [LARGE SCALE GENOMIC DNA]</scope>
    <source>
        <strain evidence="11 12">Koide BX008</strain>
    </source>
</reference>
<dbReference type="InterPro" id="IPR012340">
    <property type="entry name" value="NA-bd_OB-fold"/>
</dbReference>
<gene>
    <name evidence="11" type="ORF">M378DRAFT_118686</name>
</gene>
<dbReference type="GO" id="GO:0010521">
    <property type="term" value="F:telomerase inhibitor activity"/>
    <property type="evidence" value="ECO:0007669"/>
    <property type="project" value="TreeGrafter"/>
</dbReference>
<dbReference type="PANTHER" id="PTHR14513:SF0">
    <property type="entry name" value="PROTECTION OF TELOMERES PROTEIN 1"/>
    <property type="match status" value="1"/>
</dbReference>
<evidence type="ECO:0000256" key="2">
    <source>
        <dbReference type="ARBA" id="ARBA00004574"/>
    </source>
</evidence>
<keyword evidence="6" id="KW-0779">Telomere</keyword>
<dbReference type="InterPro" id="IPR011564">
    <property type="entry name" value="Telomer_end-bd_POT1/Cdc13"/>
</dbReference>
<feature type="region of interest" description="Disordered" evidence="9">
    <location>
        <begin position="223"/>
        <end position="243"/>
    </location>
</feature>
<evidence type="ECO:0000256" key="9">
    <source>
        <dbReference type="SAM" id="MobiDB-lite"/>
    </source>
</evidence>